<dbReference type="InterPro" id="IPR001849">
    <property type="entry name" value="PH_domain"/>
</dbReference>
<dbReference type="Pfam" id="PF00169">
    <property type="entry name" value="PH"/>
    <property type="match status" value="1"/>
</dbReference>
<evidence type="ECO:0000313" key="3">
    <source>
        <dbReference type="EMBL" id="CAE0767237.1"/>
    </source>
</evidence>
<dbReference type="GO" id="GO:0005802">
    <property type="term" value="C:trans-Golgi network"/>
    <property type="evidence" value="ECO:0007669"/>
    <property type="project" value="TreeGrafter"/>
</dbReference>
<dbReference type="PROSITE" id="PS50003">
    <property type="entry name" value="PH_DOMAIN"/>
    <property type="match status" value="1"/>
</dbReference>
<name>A0A7S4F227_CHRCT</name>
<reference evidence="3" key="1">
    <citation type="submission" date="2021-01" db="EMBL/GenBank/DDBJ databases">
        <authorList>
            <person name="Corre E."/>
            <person name="Pelletier E."/>
            <person name="Niang G."/>
            <person name="Scheremetjew M."/>
            <person name="Finn R."/>
            <person name="Kale V."/>
            <person name="Holt S."/>
            <person name="Cochrane G."/>
            <person name="Meng A."/>
            <person name="Brown T."/>
            <person name="Cohen L."/>
        </authorList>
    </citation>
    <scope>NUCLEOTIDE SEQUENCE</scope>
    <source>
        <strain evidence="3">CCMP645</strain>
    </source>
</reference>
<evidence type="ECO:0000256" key="1">
    <source>
        <dbReference type="ARBA" id="ARBA00022553"/>
    </source>
</evidence>
<evidence type="ECO:0000259" key="2">
    <source>
        <dbReference type="PROSITE" id="PS50003"/>
    </source>
</evidence>
<dbReference type="InterPro" id="IPR011993">
    <property type="entry name" value="PH-like_dom_sf"/>
</dbReference>
<dbReference type="GO" id="GO:0005769">
    <property type="term" value="C:early endosome"/>
    <property type="evidence" value="ECO:0007669"/>
    <property type="project" value="TreeGrafter"/>
</dbReference>
<dbReference type="SMART" id="SM00233">
    <property type="entry name" value="PH"/>
    <property type="match status" value="1"/>
</dbReference>
<dbReference type="EMBL" id="HBIZ01031127">
    <property type="protein sequence ID" value="CAE0767237.1"/>
    <property type="molecule type" value="Transcribed_RNA"/>
</dbReference>
<feature type="domain" description="PH" evidence="2">
    <location>
        <begin position="1"/>
        <end position="97"/>
    </location>
</feature>
<dbReference type="Gene3D" id="2.30.29.30">
    <property type="entry name" value="Pleckstrin-homology domain (PH domain)/Phosphotyrosine-binding domain (PTB)"/>
    <property type="match status" value="1"/>
</dbReference>
<proteinExistence type="predicted"/>
<dbReference type="GO" id="GO:0001881">
    <property type="term" value="P:receptor recycling"/>
    <property type="evidence" value="ECO:0007669"/>
    <property type="project" value="TreeGrafter"/>
</dbReference>
<sequence>MEGFLEKNSGGKSKFAIGNVISHWVVRYFVLDGQVLSYYRKPEHKEAAGSLDCTLARVLQLDAINFSICAFDREYKLRAPSAGELQAWFKALAAAGAGVDTSYSFNVALLSAKEGTAVADATCRDRAGQRSGQSFSRKRELQRVQQTGETNPFAESYQEGDLQAVHKEIREKEAEVDAATTRILRTAEDTRQVCLETVVLTEQTLVVGCGRGAGAGYFTGWRSSGQSGDCGGDSAAASAMTADVVCRLSLRR</sequence>
<organism evidence="3">
    <name type="scientific">Chrysotila carterae</name>
    <name type="common">Marine alga</name>
    <name type="synonym">Syracosphaera carterae</name>
    <dbReference type="NCBI Taxonomy" id="13221"/>
    <lineage>
        <taxon>Eukaryota</taxon>
        <taxon>Haptista</taxon>
        <taxon>Haptophyta</taxon>
        <taxon>Prymnesiophyceae</taxon>
        <taxon>Isochrysidales</taxon>
        <taxon>Isochrysidaceae</taxon>
        <taxon>Chrysotila</taxon>
    </lineage>
</organism>
<dbReference type="PANTHER" id="PTHR22902:SF27">
    <property type="entry name" value="PLECKSTRIN HOMOLOGY DOMAIN-CONTAINING FAMILY A MEMBER 3"/>
    <property type="match status" value="1"/>
</dbReference>
<dbReference type="AlphaFoldDB" id="A0A7S4F227"/>
<dbReference type="GO" id="GO:0007032">
    <property type="term" value="P:endosome organization"/>
    <property type="evidence" value="ECO:0007669"/>
    <property type="project" value="TreeGrafter"/>
</dbReference>
<dbReference type="InterPro" id="IPR045188">
    <property type="entry name" value="Boi1/Boi2-like"/>
</dbReference>
<keyword evidence="1" id="KW-0597">Phosphoprotein</keyword>
<dbReference type="GO" id="GO:0042147">
    <property type="term" value="P:retrograde transport, endosome to Golgi"/>
    <property type="evidence" value="ECO:0007669"/>
    <property type="project" value="TreeGrafter"/>
</dbReference>
<dbReference type="PANTHER" id="PTHR22902">
    <property type="entry name" value="SESQUIPEDALIAN"/>
    <property type="match status" value="1"/>
</dbReference>
<protein>
    <recommendedName>
        <fullName evidence="2">PH domain-containing protein</fullName>
    </recommendedName>
</protein>
<dbReference type="SUPFAM" id="SSF50729">
    <property type="entry name" value="PH domain-like"/>
    <property type="match status" value="1"/>
</dbReference>
<dbReference type="GO" id="GO:0005829">
    <property type="term" value="C:cytosol"/>
    <property type="evidence" value="ECO:0007669"/>
    <property type="project" value="GOC"/>
</dbReference>
<accession>A0A7S4F227</accession>
<gene>
    <name evidence="3" type="ORF">PCAR00345_LOCUS19849</name>
</gene>
<dbReference type="GO" id="GO:0055037">
    <property type="term" value="C:recycling endosome"/>
    <property type="evidence" value="ECO:0007669"/>
    <property type="project" value="TreeGrafter"/>
</dbReference>
<dbReference type="CDD" id="cd00821">
    <property type="entry name" value="PH"/>
    <property type="match status" value="1"/>
</dbReference>